<dbReference type="CDD" id="cd03278">
    <property type="entry name" value="ABC_SMC_barmotin"/>
    <property type="match status" value="1"/>
</dbReference>
<evidence type="ECO:0000256" key="6">
    <source>
        <dbReference type="ARBA" id="ARBA00023125"/>
    </source>
</evidence>
<comment type="similarity">
    <text evidence="7">Belongs to the SMC family.</text>
</comment>
<comment type="subunit">
    <text evidence="7">Homodimer.</text>
</comment>
<dbReference type="SUPFAM" id="SSF52540">
    <property type="entry name" value="P-loop containing nucleoside triphosphate hydrolases"/>
    <property type="match status" value="1"/>
</dbReference>
<dbReference type="Gene3D" id="1.10.287.1490">
    <property type="match status" value="1"/>
</dbReference>
<accession>A0A9D1Z4D1</accession>
<protein>
    <recommendedName>
        <fullName evidence="7">Chromosome partition protein Smc</fullName>
    </recommendedName>
</protein>
<comment type="subcellular location">
    <subcellularLocation>
        <location evidence="1 7">Cytoplasm</location>
    </subcellularLocation>
</comment>
<feature type="coiled-coil region" evidence="7">
    <location>
        <begin position="341"/>
        <end position="420"/>
    </location>
</feature>
<dbReference type="GO" id="GO:0007059">
    <property type="term" value="P:chromosome segregation"/>
    <property type="evidence" value="ECO:0007669"/>
    <property type="project" value="UniProtKB-UniRule"/>
</dbReference>
<dbReference type="InterPro" id="IPR024704">
    <property type="entry name" value="SMC"/>
</dbReference>
<evidence type="ECO:0000256" key="1">
    <source>
        <dbReference type="ARBA" id="ARBA00004496"/>
    </source>
</evidence>
<dbReference type="InterPro" id="IPR011890">
    <property type="entry name" value="SMC_prok"/>
</dbReference>
<dbReference type="GO" id="GO:0003677">
    <property type="term" value="F:DNA binding"/>
    <property type="evidence" value="ECO:0007669"/>
    <property type="project" value="UniProtKB-UniRule"/>
</dbReference>
<dbReference type="AlphaFoldDB" id="A0A9D1Z4D1"/>
<keyword evidence="5 7" id="KW-0175">Coiled coil</keyword>
<dbReference type="HAMAP" id="MF_01894">
    <property type="entry name" value="Smc_prok"/>
    <property type="match status" value="1"/>
</dbReference>
<dbReference type="InterPro" id="IPR010935">
    <property type="entry name" value="SMC_hinge"/>
</dbReference>
<dbReference type="GO" id="GO:0005694">
    <property type="term" value="C:chromosome"/>
    <property type="evidence" value="ECO:0007669"/>
    <property type="project" value="InterPro"/>
</dbReference>
<comment type="caution">
    <text evidence="9">The sequence shown here is derived from an EMBL/GenBank/DDBJ whole genome shotgun (WGS) entry which is preliminary data.</text>
</comment>
<comment type="function">
    <text evidence="7">Required for chromosome condensation and partitioning.</text>
</comment>
<evidence type="ECO:0000256" key="5">
    <source>
        <dbReference type="ARBA" id="ARBA00023054"/>
    </source>
</evidence>
<reference evidence="9" key="2">
    <citation type="submission" date="2021-04" db="EMBL/GenBank/DDBJ databases">
        <authorList>
            <person name="Gilroy R."/>
        </authorList>
    </citation>
    <scope>NUCLEOTIDE SEQUENCE</scope>
    <source>
        <strain evidence="9">CHK33-7979</strain>
    </source>
</reference>
<evidence type="ECO:0000256" key="3">
    <source>
        <dbReference type="ARBA" id="ARBA00022741"/>
    </source>
</evidence>
<dbReference type="PIRSF" id="PIRSF005719">
    <property type="entry name" value="SMC"/>
    <property type="match status" value="1"/>
</dbReference>
<dbReference type="InterPro" id="IPR036277">
    <property type="entry name" value="SMC_hinge_sf"/>
</dbReference>
<feature type="domain" description="SMC hinge" evidence="8">
    <location>
        <begin position="556"/>
        <end position="672"/>
    </location>
</feature>
<dbReference type="Gene3D" id="3.40.50.300">
    <property type="entry name" value="P-loop containing nucleotide triphosphate hydrolases"/>
    <property type="match status" value="2"/>
</dbReference>
<keyword evidence="3 7" id="KW-0547">Nucleotide-binding</keyword>
<evidence type="ECO:0000256" key="4">
    <source>
        <dbReference type="ARBA" id="ARBA00022840"/>
    </source>
</evidence>
<dbReference type="Pfam" id="PF02463">
    <property type="entry name" value="SMC_N"/>
    <property type="match status" value="1"/>
</dbReference>
<organism evidence="9 10">
    <name type="scientific">Candidatus Intestinimonas merdavium</name>
    <dbReference type="NCBI Taxonomy" id="2838622"/>
    <lineage>
        <taxon>Bacteria</taxon>
        <taxon>Bacillati</taxon>
        <taxon>Bacillota</taxon>
        <taxon>Clostridia</taxon>
        <taxon>Eubacteriales</taxon>
        <taxon>Intestinimonas</taxon>
    </lineage>
</organism>
<evidence type="ECO:0000256" key="7">
    <source>
        <dbReference type="HAMAP-Rule" id="MF_01894"/>
    </source>
</evidence>
<dbReference type="NCBIfam" id="TIGR02168">
    <property type="entry name" value="SMC_prok_B"/>
    <property type="match status" value="1"/>
</dbReference>
<reference evidence="9" key="1">
    <citation type="journal article" date="2021" name="PeerJ">
        <title>Extensive microbial diversity within the chicken gut microbiome revealed by metagenomics and culture.</title>
        <authorList>
            <person name="Gilroy R."/>
            <person name="Ravi A."/>
            <person name="Getino M."/>
            <person name="Pursley I."/>
            <person name="Horton D.L."/>
            <person name="Alikhan N.F."/>
            <person name="Baker D."/>
            <person name="Gharbi K."/>
            <person name="Hall N."/>
            <person name="Watson M."/>
            <person name="Adriaenssens E.M."/>
            <person name="Foster-Nyarko E."/>
            <person name="Jarju S."/>
            <person name="Secka A."/>
            <person name="Antonio M."/>
            <person name="Oren A."/>
            <person name="Chaudhuri R.R."/>
            <person name="La Ragione R."/>
            <person name="Hildebrand F."/>
            <person name="Pallen M.J."/>
        </authorList>
    </citation>
    <scope>NUCLEOTIDE SEQUENCE</scope>
    <source>
        <strain evidence="9">CHK33-7979</strain>
    </source>
</reference>
<evidence type="ECO:0000313" key="10">
    <source>
        <dbReference type="Proteomes" id="UP000886824"/>
    </source>
</evidence>
<comment type="domain">
    <text evidence="7">Contains large globular domains required for ATP hydrolysis at each terminus and a third globular domain forming a flexible hinge near the middle of the molecule. These domains are separated by coiled-coil structures.</text>
</comment>
<dbReference type="SUPFAM" id="SSF75553">
    <property type="entry name" value="Smc hinge domain"/>
    <property type="match status" value="1"/>
</dbReference>
<dbReference type="GO" id="GO:0006260">
    <property type="term" value="P:DNA replication"/>
    <property type="evidence" value="ECO:0007669"/>
    <property type="project" value="UniProtKB-UniRule"/>
</dbReference>
<sequence>MERRAQSAGHANDLKKQEIWIPDLQEEDRECVPLYLKALEIQGFKSFPDKTVLTFDHDVTAIVGPNGSGKSNISDAIRWVMGEQSTRALRGGKMEDVIFGGTAKRRQLGFAEVSLVLDNTGHLFDREENEIMITRRYYRSGESEYFINRHTVRLRDVNELFMDTGLGREGYSIISQGKIDEILSVKSTDRREVFEEAAGISRYRHRKEEAERKLERTQENLVRVNDKIDELELQVEPLRAQAEKAKRFLLLRDELRGLEISLWMDQLDKVRAGSRKLLSDYESAVRQKEEAKGLVERLYAAAEAYAAKMREKDMEAEGVRFQMQQRQADANECERAVAVLRTQIQSNLENADRVRRELDQQEGRAGSISEQIDQRRARMEEIDARRSGLEGELAAARQADQDERRNAGTLQSELEALREKEAVENASAVEAKALLSALAAAAQELLDRDESVRQELAAGEEKLSAAHKVAEEIGADLAKAREDREALSNVISGYSMRSESRKRRVEATQETHRRLQMDEHALTSRVHMLSEMEKLYEGYSKAVKLVMGEAQRGNLRHIHGPVAGLVHVPDPYTVAVEIALGGAMQNIVVDTEEDGKAAIGFLKRRDGGRCTFLPLSAIRPSEFRDTSVEGEPGFVGMGDRLVEFDPRYRSVFSNLLGRVVVAEDMDAAIAMARKYRYRFKIVTLDGQVLNPGGSMTGGSASRSAGILSRANELERLGAQVDEVRRQLDQAAKALEEARRESAVAIYELETAQSQCRELEDKILQLEERRTAQEKICADLEGQRRSLREELTEIEGRSRQTETDTANARARIETLEGAAAALRLEAEGKAAGQAELRARMEAVNARIAKLSQEMAALEAERAATDRALTELEGLRRDITGDKEQRESMLRELETKNADLNEKIRIQEEKLQAIRVENEGRQAEIEKLNQERLALEAERNRADKESRDKNSELLNLEREVSLLEQKKMTASMEEKQILDKLWETYELSHEAARAQRQELESVPKAQKRVGELKRSISGLGNINLDAIEEFDRVNQRYTYLTDQRDDVQRSKEELEKVIAEITGEMRSIFSQQFGVINTAFGETFSELFGGGMATLELEDPEDILSCGIEIKVQPPGKALKVLSLLSGGEKAFVAIALYFAILNVRPTPFCVMDEIEAALDDVNVTRFARYLRGMSTKTQFIVITHRRGTMEEADVLYGVTMQEQGVSRLLTINLNDVERELKLK</sequence>
<keyword evidence="4 7" id="KW-0067">ATP-binding</keyword>
<dbReference type="FunFam" id="3.40.50.300:FF:000901">
    <property type="entry name" value="Chromosome partition protein Smc"/>
    <property type="match status" value="1"/>
</dbReference>
<dbReference type="InterPro" id="IPR027417">
    <property type="entry name" value="P-loop_NTPase"/>
</dbReference>
<keyword evidence="2 7" id="KW-0963">Cytoplasm</keyword>
<feature type="coiled-coil region" evidence="7">
    <location>
        <begin position="713"/>
        <end position="971"/>
    </location>
</feature>
<dbReference type="EMBL" id="DXCX01000081">
    <property type="protein sequence ID" value="HIY73849.1"/>
    <property type="molecule type" value="Genomic_DNA"/>
</dbReference>
<name>A0A9D1Z4D1_9FIRM</name>
<dbReference type="GO" id="GO:0016887">
    <property type="term" value="F:ATP hydrolysis activity"/>
    <property type="evidence" value="ECO:0007669"/>
    <property type="project" value="InterPro"/>
</dbReference>
<evidence type="ECO:0000256" key="2">
    <source>
        <dbReference type="ARBA" id="ARBA00022490"/>
    </source>
</evidence>
<dbReference type="InterPro" id="IPR003395">
    <property type="entry name" value="RecF/RecN/SMC_N"/>
</dbReference>
<dbReference type="GO" id="GO:0005737">
    <property type="term" value="C:cytoplasm"/>
    <property type="evidence" value="ECO:0007669"/>
    <property type="project" value="UniProtKB-SubCell"/>
</dbReference>
<feature type="binding site" evidence="7">
    <location>
        <begin position="65"/>
        <end position="72"/>
    </location>
    <ligand>
        <name>ATP</name>
        <dbReference type="ChEBI" id="CHEBI:30616"/>
    </ligand>
</feature>
<evidence type="ECO:0000313" key="9">
    <source>
        <dbReference type="EMBL" id="HIY73849.1"/>
    </source>
</evidence>
<dbReference type="Pfam" id="PF06470">
    <property type="entry name" value="SMC_hinge"/>
    <property type="match status" value="1"/>
</dbReference>
<dbReference type="GO" id="GO:0007062">
    <property type="term" value="P:sister chromatid cohesion"/>
    <property type="evidence" value="ECO:0007669"/>
    <property type="project" value="InterPro"/>
</dbReference>
<evidence type="ECO:0000259" key="8">
    <source>
        <dbReference type="SMART" id="SM00968"/>
    </source>
</evidence>
<dbReference type="SMART" id="SM00968">
    <property type="entry name" value="SMC_hinge"/>
    <property type="match status" value="1"/>
</dbReference>
<proteinExistence type="inferred from homology"/>
<dbReference type="Gene3D" id="3.30.70.1620">
    <property type="match status" value="1"/>
</dbReference>
<keyword evidence="6 7" id="KW-0238">DNA-binding</keyword>
<feature type="coiled-coil region" evidence="7">
    <location>
        <begin position="200"/>
        <end position="241"/>
    </location>
</feature>
<dbReference type="GO" id="GO:0030261">
    <property type="term" value="P:chromosome condensation"/>
    <property type="evidence" value="ECO:0007669"/>
    <property type="project" value="InterPro"/>
</dbReference>
<gene>
    <name evidence="7 9" type="primary">smc</name>
    <name evidence="9" type="ORF">H9826_07740</name>
</gene>
<dbReference type="Gene3D" id="1.20.1060.20">
    <property type="match status" value="1"/>
</dbReference>
<dbReference type="GO" id="GO:0005524">
    <property type="term" value="F:ATP binding"/>
    <property type="evidence" value="ECO:0007669"/>
    <property type="project" value="UniProtKB-UniRule"/>
</dbReference>
<dbReference type="PANTHER" id="PTHR43977">
    <property type="entry name" value="STRUCTURAL MAINTENANCE OF CHROMOSOMES PROTEIN 3"/>
    <property type="match status" value="1"/>
</dbReference>
<dbReference type="Proteomes" id="UP000886824">
    <property type="component" value="Unassembled WGS sequence"/>
</dbReference>